<reference evidence="2" key="1">
    <citation type="journal article" date="2014" name="Proc. Natl. Acad. Sci. U.S.A.">
        <title>Extensive sampling of basidiomycete genomes demonstrates inadequacy of the white-rot/brown-rot paradigm for wood decay fungi.</title>
        <authorList>
            <person name="Riley R."/>
            <person name="Salamov A.A."/>
            <person name="Brown D.W."/>
            <person name="Nagy L.G."/>
            <person name="Floudas D."/>
            <person name="Held B.W."/>
            <person name="Levasseur A."/>
            <person name="Lombard V."/>
            <person name="Morin E."/>
            <person name="Otillar R."/>
            <person name="Lindquist E.A."/>
            <person name="Sun H."/>
            <person name="LaButti K.M."/>
            <person name="Schmutz J."/>
            <person name="Jabbour D."/>
            <person name="Luo H."/>
            <person name="Baker S.E."/>
            <person name="Pisabarro A.G."/>
            <person name="Walton J.D."/>
            <person name="Blanchette R.A."/>
            <person name="Henrissat B."/>
            <person name="Martin F."/>
            <person name="Cullen D."/>
            <person name="Hibbett D.S."/>
            <person name="Grigoriev I.V."/>
        </authorList>
    </citation>
    <scope>NUCLEOTIDE SEQUENCE [LARGE SCALE GENOMIC DNA]</scope>
    <source>
        <strain evidence="2">CBS 339.88</strain>
    </source>
</reference>
<name>A0A067SIT8_GALM3</name>
<organism evidence="1 2">
    <name type="scientific">Galerina marginata (strain CBS 339.88)</name>
    <dbReference type="NCBI Taxonomy" id="685588"/>
    <lineage>
        <taxon>Eukaryota</taxon>
        <taxon>Fungi</taxon>
        <taxon>Dikarya</taxon>
        <taxon>Basidiomycota</taxon>
        <taxon>Agaricomycotina</taxon>
        <taxon>Agaricomycetes</taxon>
        <taxon>Agaricomycetidae</taxon>
        <taxon>Agaricales</taxon>
        <taxon>Agaricineae</taxon>
        <taxon>Strophariaceae</taxon>
        <taxon>Galerina</taxon>
    </lineage>
</organism>
<dbReference type="OrthoDB" id="3247165at2759"/>
<dbReference type="STRING" id="685588.A0A067SIT8"/>
<protein>
    <submittedName>
        <fullName evidence="1">Uncharacterized protein</fullName>
    </submittedName>
</protein>
<proteinExistence type="predicted"/>
<evidence type="ECO:0000313" key="2">
    <source>
        <dbReference type="Proteomes" id="UP000027222"/>
    </source>
</evidence>
<feature type="non-terminal residue" evidence="1">
    <location>
        <position position="252"/>
    </location>
</feature>
<keyword evidence="2" id="KW-1185">Reference proteome</keyword>
<dbReference type="EMBL" id="KL142395">
    <property type="protein sequence ID" value="KDR70821.1"/>
    <property type="molecule type" value="Genomic_DNA"/>
</dbReference>
<gene>
    <name evidence="1" type="ORF">GALMADRAFT_75705</name>
</gene>
<sequence>MWHQIDTVVILRQNMRQKTQSVEDEKLRTALENMRYKACTTADLAFLRTRVAGTAPGQPDVGHPRYRHQSIITAWNSQKDEINDLGSKKFARDTGQELQYFYPIDEPVIPRERPKGRPTLKRQKFRNKLYLKKLSPRLRERLWSLPPSTNDQHIPGRVGVCLGMPIMIRYNEATELCMTRGQEGTVVGWQSKKGPHGMPVLDVLFVALTDPPQNVKFDGLPENVVPLTMNTVSIHVSFDSGWSTSITRRQIQ</sequence>
<dbReference type="HOGENOM" id="CLU_043173_0_0_1"/>
<evidence type="ECO:0000313" key="1">
    <source>
        <dbReference type="EMBL" id="KDR70821.1"/>
    </source>
</evidence>
<accession>A0A067SIT8</accession>
<dbReference type="Proteomes" id="UP000027222">
    <property type="component" value="Unassembled WGS sequence"/>
</dbReference>
<dbReference type="AlphaFoldDB" id="A0A067SIT8"/>